<dbReference type="Gene3D" id="3.30.1180.10">
    <property type="match status" value="1"/>
</dbReference>
<dbReference type="KEGG" id="ebm:SG0102_26050"/>
<gene>
    <name evidence="2" type="ORF">SG0102_26050</name>
</gene>
<dbReference type="FunCoup" id="A0A3G9JNU5">
    <property type="interactions" value="50"/>
</dbReference>
<keyword evidence="1" id="KW-0446">Lipid-binding</keyword>
<dbReference type="NCBIfam" id="TIGR00762">
    <property type="entry name" value="DegV"/>
    <property type="match status" value="1"/>
</dbReference>
<reference evidence="2 3" key="1">
    <citation type="submission" date="2018-11" db="EMBL/GenBank/DDBJ databases">
        <title>Novel Erysipelotrichaceae bacterium isolated from small intestine of a swine.</title>
        <authorList>
            <person name="Kim J.S."/>
            <person name="Choe H."/>
            <person name="Lee Y.R."/>
            <person name="Kim K.M."/>
            <person name="Park D.S."/>
        </authorList>
    </citation>
    <scope>NUCLEOTIDE SEQUENCE [LARGE SCALE GENOMIC DNA]</scope>
    <source>
        <strain evidence="2 3">SG0102</strain>
    </source>
</reference>
<dbReference type="AlphaFoldDB" id="A0A3G9JNU5"/>
<protein>
    <recommendedName>
        <fullName evidence="4">DegV family protein</fullName>
    </recommendedName>
</protein>
<dbReference type="PROSITE" id="PS51482">
    <property type="entry name" value="DEGV"/>
    <property type="match status" value="1"/>
</dbReference>
<evidence type="ECO:0008006" key="4">
    <source>
        <dbReference type="Google" id="ProtNLM"/>
    </source>
</evidence>
<dbReference type="InterPro" id="IPR003797">
    <property type="entry name" value="DegV"/>
</dbReference>
<sequence length="286" mass="31887">MNIAVMTDSNSGITQAQAKDLGVTVIPMPFTINHEAYEEDINLTQDQFYQLIRDENTEILTSQPALGDLSKAWQKALEDHDAVIYIPMSSGLSGSCQSATMLASDDEFEGKVFVLDTQRISVTLRQNVYDALELIKQGKTAQEIADILVSRKMDATIYITVPTLTYLKRGGRITPAAATLGSLLKIKPILTIQGEKLDKFEQARTMKKARKIMIEAVKKDIAERHWDDYDLFVAYTEDKEQADDYIKEIEAAFNHPVNWVDPLSLSVACHIGPNSLALAAAKKYID</sequence>
<dbReference type="InterPro" id="IPR050270">
    <property type="entry name" value="DegV_domain_contain"/>
</dbReference>
<evidence type="ECO:0000313" key="3">
    <source>
        <dbReference type="Proteomes" id="UP000268059"/>
    </source>
</evidence>
<dbReference type="SUPFAM" id="SSF82549">
    <property type="entry name" value="DAK1/DegV-like"/>
    <property type="match status" value="1"/>
</dbReference>
<dbReference type="PANTHER" id="PTHR33434">
    <property type="entry name" value="DEGV DOMAIN-CONTAINING PROTEIN DR_1986-RELATED"/>
    <property type="match status" value="1"/>
</dbReference>
<dbReference type="InParanoid" id="A0A3G9JNU5"/>
<organism evidence="2 3">
    <name type="scientific">Intestinibaculum porci</name>
    <dbReference type="NCBI Taxonomy" id="2487118"/>
    <lineage>
        <taxon>Bacteria</taxon>
        <taxon>Bacillati</taxon>
        <taxon>Bacillota</taxon>
        <taxon>Erysipelotrichia</taxon>
        <taxon>Erysipelotrichales</taxon>
        <taxon>Erysipelotrichaceae</taxon>
        <taxon>Intestinibaculum</taxon>
    </lineage>
</organism>
<dbReference type="Gene3D" id="3.40.50.10170">
    <property type="match status" value="1"/>
</dbReference>
<evidence type="ECO:0000313" key="2">
    <source>
        <dbReference type="EMBL" id="BBH27671.1"/>
    </source>
</evidence>
<name>A0A3G9JNU5_9FIRM</name>
<dbReference type="GO" id="GO:0008289">
    <property type="term" value="F:lipid binding"/>
    <property type="evidence" value="ECO:0007669"/>
    <property type="project" value="UniProtKB-KW"/>
</dbReference>
<dbReference type="Pfam" id="PF02645">
    <property type="entry name" value="DegV"/>
    <property type="match status" value="1"/>
</dbReference>
<proteinExistence type="predicted"/>
<dbReference type="InterPro" id="IPR043168">
    <property type="entry name" value="DegV_C"/>
</dbReference>
<dbReference type="EMBL" id="AP019309">
    <property type="protein sequence ID" value="BBH27671.1"/>
    <property type="molecule type" value="Genomic_DNA"/>
</dbReference>
<dbReference type="PANTHER" id="PTHR33434:SF2">
    <property type="entry name" value="FATTY ACID-BINDING PROTEIN TM_1468"/>
    <property type="match status" value="1"/>
</dbReference>
<evidence type="ECO:0000256" key="1">
    <source>
        <dbReference type="ARBA" id="ARBA00023121"/>
    </source>
</evidence>
<dbReference type="OrthoDB" id="9775494at2"/>
<accession>A0A3G9JNU5</accession>
<dbReference type="Proteomes" id="UP000268059">
    <property type="component" value="Chromosome"/>
</dbReference>
<dbReference type="RefSeq" id="WP_125120374.1">
    <property type="nucleotide sequence ID" value="NZ_AP019309.1"/>
</dbReference>
<keyword evidence="3" id="KW-1185">Reference proteome</keyword>